<dbReference type="OrthoDB" id="119700at2"/>
<sequence length="111" mass="12481">MSKRAYQYRLRLEQVAGISSDGPRHEPLELEFNNHDDIFSIVQRLQQRNLFAEPGHATEFAIGLKLFSEVMLKNRQHPLFEELAPAFRAFMQRLKSGAAAGSPAAPDAAES</sequence>
<dbReference type="Pfam" id="PF12977">
    <property type="entry name" value="DUF3861"/>
    <property type="match status" value="1"/>
</dbReference>
<organism evidence="1 2">
    <name type="scientific">Hymenobacter edaphi</name>
    <dbReference type="NCBI Taxonomy" id="2211146"/>
    <lineage>
        <taxon>Bacteria</taxon>
        <taxon>Pseudomonadati</taxon>
        <taxon>Bacteroidota</taxon>
        <taxon>Cytophagia</taxon>
        <taxon>Cytophagales</taxon>
        <taxon>Hymenobacteraceae</taxon>
        <taxon>Hymenobacter</taxon>
    </lineage>
</organism>
<dbReference type="RefSeq" id="WP_111478378.1">
    <property type="nucleotide sequence ID" value="NZ_QHKM01000003.1"/>
</dbReference>
<accession>A0A328BJ15</accession>
<gene>
    <name evidence="1" type="ORF">DLM85_12185</name>
</gene>
<dbReference type="EMBL" id="QHKM01000003">
    <property type="protein sequence ID" value="RAK66957.1"/>
    <property type="molecule type" value="Genomic_DNA"/>
</dbReference>
<dbReference type="InterPro" id="IPR038194">
    <property type="entry name" value="DUF3861_sf"/>
</dbReference>
<protein>
    <submittedName>
        <fullName evidence="1">DUF3861 domain-containing protein</fullName>
    </submittedName>
</protein>
<dbReference type="Gene3D" id="3.10.20.850">
    <property type="entry name" value="Protein of unknown function DUF3861"/>
    <property type="match status" value="1"/>
</dbReference>
<keyword evidence="2" id="KW-1185">Reference proteome</keyword>
<dbReference type="InterPro" id="IPR024476">
    <property type="entry name" value="DUF3861"/>
</dbReference>
<reference evidence="2" key="1">
    <citation type="submission" date="2018-05" db="EMBL/GenBank/DDBJ databases">
        <authorList>
            <person name="Nie L."/>
        </authorList>
    </citation>
    <scope>NUCLEOTIDE SEQUENCE [LARGE SCALE GENOMIC DNA]</scope>
    <source>
        <strain evidence="2">NL</strain>
    </source>
</reference>
<name>A0A328BJ15_9BACT</name>
<evidence type="ECO:0000313" key="2">
    <source>
        <dbReference type="Proteomes" id="UP000248553"/>
    </source>
</evidence>
<dbReference type="Proteomes" id="UP000248553">
    <property type="component" value="Unassembled WGS sequence"/>
</dbReference>
<proteinExistence type="predicted"/>
<dbReference type="AlphaFoldDB" id="A0A328BJ15"/>
<comment type="caution">
    <text evidence="1">The sequence shown here is derived from an EMBL/GenBank/DDBJ whole genome shotgun (WGS) entry which is preliminary data.</text>
</comment>
<evidence type="ECO:0000313" key="1">
    <source>
        <dbReference type="EMBL" id="RAK66957.1"/>
    </source>
</evidence>